<proteinExistence type="predicted"/>
<dbReference type="InterPro" id="IPR008183">
    <property type="entry name" value="Aldose_1/G6P_1-epimerase"/>
</dbReference>
<evidence type="ECO:0000313" key="2">
    <source>
        <dbReference type="Proteomes" id="UP000031565"/>
    </source>
</evidence>
<dbReference type="AlphaFoldDB" id="A0A2P6FEQ7"/>
<organism evidence="1 2">
    <name type="scientific">Spiroplasma poulsonii</name>
    <dbReference type="NCBI Taxonomy" id="2138"/>
    <lineage>
        <taxon>Bacteria</taxon>
        <taxon>Bacillati</taxon>
        <taxon>Mycoplasmatota</taxon>
        <taxon>Mollicutes</taxon>
        <taxon>Entomoplasmatales</taxon>
        <taxon>Spiroplasmataceae</taxon>
        <taxon>Spiroplasma</taxon>
    </lineage>
</organism>
<dbReference type="InterPro" id="IPR011013">
    <property type="entry name" value="Gal_mutarotase_sf_dom"/>
</dbReference>
<accession>A0A2P6FEQ7</accession>
<protein>
    <submittedName>
        <fullName evidence="1">Aldose 1-epimerase</fullName>
    </submittedName>
</protein>
<name>A0A2P6FEQ7_9MOLU</name>
<dbReference type="EMBL" id="JTLV02000001">
    <property type="protein sequence ID" value="PQM31948.1"/>
    <property type="molecule type" value="Genomic_DNA"/>
</dbReference>
<dbReference type="OrthoDB" id="9795355at2"/>
<dbReference type="GO" id="GO:0030246">
    <property type="term" value="F:carbohydrate binding"/>
    <property type="evidence" value="ECO:0007669"/>
    <property type="project" value="InterPro"/>
</dbReference>
<gene>
    <name evidence="1" type="ORF">SMSRO_SF018160</name>
</gene>
<evidence type="ECO:0000313" key="1">
    <source>
        <dbReference type="EMBL" id="PQM31948.1"/>
    </source>
</evidence>
<sequence>MYILKNENLTAQISKNPFELVSLKKDGKEYVYQQDSTWKKSWPICFPITGKLINDQYRLDDKTYHMTGYGFFRAITDWKVVTQTTEMLVVEYVAAKTFYDQYPFTFKLEVTYKLVGTELINKVKITNLDSKPLPYNFGWHPAFICDDHLGKIIFDQPQIVTHIPGGAFLGTTMTTEVKNEIGLDEYDFATGQCYALLNQTTEQVLIVDPIRVIRLTTKGYPNVLVWKCQNDAKYICVEPWDGHQDDVNYATTPFDQKPWINHLAPQATKEYLLQVELKK</sequence>
<reference evidence="1 2" key="1">
    <citation type="journal article" date="2015" name="MBio">
        <title>Genome sequence of the Drosophila melanogaster male-killing Spiroplasma strain MSRO endosymbiont.</title>
        <authorList>
            <person name="Paredes J.C."/>
            <person name="Herren J.K."/>
            <person name="Schupfer F."/>
            <person name="Marin R."/>
            <person name="Claverol S."/>
            <person name="Kuo C.H."/>
            <person name="Lemaitre B."/>
            <person name="Beven L."/>
        </authorList>
    </citation>
    <scope>NUCLEOTIDE SEQUENCE [LARGE SCALE GENOMIC DNA]</scope>
    <source>
        <strain evidence="1 2">MSRO</strain>
    </source>
</reference>
<dbReference type="GO" id="GO:0016853">
    <property type="term" value="F:isomerase activity"/>
    <property type="evidence" value="ECO:0007669"/>
    <property type="project" value="InterPro"/>
</dbReference>
<dbReference type="RefSeq" id="WP_040093856.1">
    <property type="nucleotide sequence ID" value="NZ_CM020866.1"/>
</dbReference>
<dbReference type="Proteomes" id="UP000031565">
    <property type="component" value="Unassembled WGS sequence"/>
</dbReference>
<keyword evidence="2" id="KW-1185">Reference proteome</keyword>
<dbReference type="GO" id="GO:0005975">
    <property type="term" value="P:carbohydrate metabolic process"/>
    <property type="evidence" value="ECO:0007669"/>
    <property type="project" value="InterPro"/>
</dbReference>
<dbReference type="STRING" id="2138.SMSRO_v1c16490"/>
<dbReference type="SUPFAM" id="SSF74650">
    <property type="entry name" value="Galactose mutarotase-like"/>
    <property type="match status" value="1"/>
</dbReference>
<dbReference type="InterPro" id="IPR014718">
    <property type="entry name" value="GH-type_carb-bd"/>
</dbReference>
<dbReference type="Gene3D" id="2.70.98.10">
    <property type="match status" value="1"/>
</dbReference>
<dbReference type="Pfam" id="PF01263">
    <property type="entry name" value="Aldose_epim"/>
    <property type="match status" value="1"/>
</dbReference>
<comment type="caution">
    <text evidence="1">The sequence shown here is derived from an EMBL/GenBank/DDBJ whole genome shotgun (WGS) entry which is preliminary data.</text>
</comment>